<feature type="transmembrane region" description="Helical" evidence="1">
    <location>
        <begin position="22"/>
        <end position="46"/>
    </location>
</feature>
<dbReference type="AlphaFoldDB" id="A0A2H0YQU8"/>
<comment type="caution">
    <text evidence="2">The sequence shown here is derived from an EMBL/GenBank/DDBJ whole genome shotgun (WGS) entry which is preliminary data.</text>
</comment>
<organism evidence="2 3">
    <name type="scientific">Candidatus Kerfeldbacteria bacterium CG08_land_8_20_14_0_20_43_14</name>
    <dbReference type="NCBI Taxonomy" id="2014246"/>
    <lineage>
        <taxon>Bacteria</taxon>
        <taxon>Candidatus Kerfeldiibacteriota</taxon>
    </lineage>
</organism>
<dbReference type="EMBL" id="PEXW01000050">
    <property type="protein sequence ID" value="PIS40649.1"/>
    <property type="molecule type" value="Genomic_DNA"/>
</dbReference>
<feature type="transmembrane region" description="Helical" evidence="1">
    <location>
        <begin position="108"/>
        <end position="128"/>
    </location>
</feature>
<keyword evidence="1" id="KW-0812">Transmembrane</keyword>
<keyword evidence="1" id="KW-1133">Transmembrane helix</keyword>
<evidence type="ECO:0000313" key="2">
    <source>
        <dbReference type="EMBL" id="PIS40649.1"/>
    </source>
</evidence>
<sequence>MVDLLIHNQVNAWRRNRPFAPYCFQGALFFLIGVCAGLFAGSILVMLTLLNFTAGVLTSLSLAIFAGWIFAKAMCSTANSAIMEFMTIPGSFALGIAIIIIALSQASYVYTALAMFPGLPIAAWLWSYRYK</sequence>
<dbReference type="Proteomes" id="UP000236845">
    <property type="component" value="Unassembled WGS sequence"/>
</dbReference>
<evidence type="ECO:0000256" key="1">
    <source>
        <dbReference type="SAM" id="Phobius"/>
    </source>
</evidence>
<keyword evidence="1" id="KW-0472">Membrane</keyword>
<feature type="transmembrane region" description="Helical" evidence="1">
    <location>
        <begin position="82"/>
        <end position="102"/>
    </location>
</feature>
<gene>
    <name evidence="2" type="ORF">COT26_02240</name>
</gene>
<evidence type="ECO:0000313" key="3">
    <source>
        <dbReference type="Proteomes" id="UP000236845"/>
    </source>
</evidence>
<protein>
    <submittedName>
        <fullName evidence="2">Uncharacterized protein</fullName>
    </submittedName>
</protein>
<reference evidence="3" key="1">
    <citation type="submission" date="2017-09" db="EMBL/GenBank/DDBJ databases">
        <title>Depth-based differentiation of microbial function through sediment-hosted aquifers and enrichment of novel symbionts in the deep terrestrial subsurface.</title>
        <authorList>
            <person name="Probst A.J."/>
            <person name="Ladd B."/>
            <person name="Jarett J.K."/>
            <person name="Geller-Mcgrath D.E."/>
            <person name="Sieber C.M.K."/>
            <person name="Emerson J.B."/>
            <person name="Anantharaman K."/>
            <person name="Thomas B.C."/>
            <person name="Malmstrom R."/>
            <person name="Stieglmeier M."/>
            <person name="Klingl A."/>
            <person name="Woyke T."/>
            <person name="Ryan C.M."/>
            <person name="Banfield J.F."/>
        </authorList>
    </citation>
    <scope>NUCLEOTIDE SEQUENCE [LARGE SCALE GENOMIC DNA]</scope>
</reference>
<feature type="transmembrane region" description="Helical" evidence="1">
    <location>
        <begin position="52"/>
        <end position="70"/>
    </location>
</feature>
<proteinExistence type="predicted"/>
<accession>A0A2H0YQU8</accession>
<name>A0A2H0YQU8_9BACT</name>